<dbReference type="Proteomes" id="UP001275440">
    <property type="component" value="Unassembled WGS sequence"/>
</dbReference>
<evidence type="ECO:0000313" key="2">
    <source>
        <dbReference type="Proteomes" id="UP001275440"/>
    </source>
</evidence>
<accession>A0ABU3WS24</accession>
<reference evidence="1 2" key="1">
    <citation type="submission" date="2019-10" db="EMBL/GenBank/DDBJ databases">
        <title>Draft Genome Assembly of Rhodococcus zopfii DSM44189.</title>
        <authorList>
            <person name="Sutton J.M."/>
            <person name="Akob D.M."/>
            <person name="Bushman T.J."/>
        </authorList>
    </citation>
    <scope>NUCLEOTIDE SEQUENCE [LARGE SCALE GENOMIC DNA]</scope>
    <source>
        <strain evidence="1 2">DSM 44189</strain>
    </source>
</reference>
<proteinExistence type="predicted"/>
<protein>
    <submittedName>
        <fullName evidence="1">DUF3800 domain-containing protein</fullName>
    </submittedName>
</protein>
<dbReference type="Pfam" id="PF12686">
    <property type="entry name" value="DUF3800"/>
    <property type="match status" value="1"/>
</dbReference>
<keyword evidence="2" id="KW-1185">Reference proteome</keyword>
<sequence length="287" mass="32994">MTNPVRTAAATPLFWVAWQSMRTMPPGCKTNSISSLSSIWGRCRSISKTTSCMRRTSAMRKKPKAGGKVNQPATVWAYEDRKMRLELLDEAYQTIADFRPNHPLCPPTFFGVVLDAGFHSNWTQIEREQFAYEVLLNKFDVMLKNLRVEHDLPNKGLVIHDRRTVAERDVQAWTAEWRTAAGRVGQVRNLADIPLFADSRASRLLQVADLVAYCLYRRYDPTRFETNHFAVLWKNFEEGSRELHGCVHYTPSYGSGCCLCEPCTARMKIESAKTTPVKRWSRRRRSK</sequence>
<evidence type="ECO:0000313" key="1">
    <source>
        <dbReference type="EMBL" id="MDV2476807.1"/>
    </source>
</evidence>
<dbReference type="EMBL" id="WBMO01000001">
    <property type="protein sequence ID" value="MDV2476807.1"/>
    <property type="molecule type" value="Genomic_DNA"/>
</dbReference>
<organism evidence="1 2">
    <name type="scientific">Rhodococcus zopfii</name>
    <dbReference type="NCBI Taxonomy" id="43772"/>
    <lineage>
        <taxon>Bacteria</taxon>
        <taxon>Bacillati</taxon>
        <taxon>Actinomycetota</taxon>
        <taxon>Actinomycetes</taxon>
        <taxon>Mycobacteriales</taxon>
        <taxon>Nocardiaceae</taxon>
        <taxon>Rhodococcus</taxon>
    </lineage>
</organism>
<dbReference type="InterPro" id="IPR024524">
    <property type="entry name" value="DUF3800"/>
</dbReference>
<name>A0ABU3WS24_9NOCA</name>
<gene>
    <name evidence="1" type="ORF">F8M49_18475</name>
</gene>
<comment type="caution">
    <text evidence="1">The sequence shown here is derived from an EMBL/GenBank/DDBJ whole genome shotgun (WGS) entry which is preliminary data.</text>
</comment>